<feature type="transmembrane region" description="Helical" evidence="6">
    <location>
        <begin position="219"/>
        <end position="242"/>
    </location>
</feature>
<dbReference type="EMBL" id="JXJN01024327">
    <property type="status" value="NOT_ANNOTATED_CDS"/>
    <property type="molecule type" value="Genomic_DNA"/>
</dbReference>
<evidence type="ECO:0000256" key="1">
    <source>
        <dbReference type="ARBA" id="ARBA00004141"/>
    </source>
</evidence>
<accession>A0A1B0C234</accession>
<name>A0A1B0C234_9MUSC</name>
<organism evidence="7 8">
    <name type="scientific">Glossina palpalis gambiensis</name>
    <dbReference type="NCBI Taxonomy" id="67801"/>
    <lineage>
        <taxon>Eukaryota</taxon>
        <taxon>Metazoa</taxon>
        <taxon>Ecdysozoa</taxon>
        <taxon>Arthropoda</taxon>
        <taxon>Hexapoda</taxon>
        <taxon>Insecta</taxon>
        <taxon>Pterygota</taxon>
        <taxon>Neoptera</taxon>
        <taxon>Endopterygota</taxon>
        <taxon>Diptera</taxon>
        <taxon>Brachycera</taxon>
        <taxon>Muscomorpha</taxon>
        <taxon>Hippoboscoidea</taxon>
        <taxon>Glossinidae</taxon>
        <taxon>Glossina</taxon>
    </lineage>
</organism>
<keyword evidence="3 6" id="KW-0812">Transmembrane</keyword>
<evidence type="ECO:0000313" key="7">
    <source>
        <dbReference type="EnsemblMetazoa" id="GPPI047041-PA"/>
    </source>
</evidence>
<evidence type="ECO:0000256" key="6">
    <source>
        <dbReference type="SAM" id="Phobius"/>
    </source>
</evidence>
<dbReference type="EnsemblMetazoa" id="GPPI047041-RA">
    <property type="protein sequence ID" value="GPPI047041-PA"/>
    <property type="gene ID" value="GPPI047041"/>
</dbReference>
<dbReference type="PANTHER" id="PTHR12050">
    <property type="entry name" value="LEPTIN RECEPTOR-RELATED"/>
    <property type="match status" value="1"/>
</dbReference>
<feature type="transmembrane region" description="Helical" evidence="6">
    <location>
        <begin position="254"/>
        <end position="273"/>
    </location>
</feature>
<dbReference type="GO" id="GO:0005768">
    <property type="term" value="C:endosome"/>
    <property type="evidence" value="ECO:0007669"/>
    <property type="project" value="TreeGrafter"/>
</dbReference>
<keyword evidence="8" id="KW-1185">Reference proteome</keyword>
<dbReference type="EMBL" id="JXJN01024326">
    <property type="status" value="NOT_ANNOTATED_CDS"/>
    <property type="molecule type" value="Genomic_DNA"/>
</dbReference>
<dbReference type="GO" id="GO:0032511">
    <property type="term" value="P:late endosome to vacuole transport via multivesicular body sorting pathway"/>
    <property type="evidence" value="ECO:0007669"/>
    <property type="project" value="TreeGrafter"/>
</dbReference>
<reference evidence="7" key="2">
    <citation type="submission" date="2020-05" db="UniProtKB">
        <authorList>
            <consortium name="EnsemblMetazoa"/>
        </authorList>
    </citation>
    <scope>IDENTIFICATION</scope>
    <source>
        <strain evidence="7">IAEA</strain>
    </source>
</reference>
<reference evidence="8" key="1">
    <citation type="submission" date="2015-01" db="EMBL/GenBank/DDBJ databases">
        <authorList>
            <person name="Aksoy S."/>
            <person name="Warren W."/>
            <person name="Wilson R.K."/>
        </authorList>
    </citation>
    <scope>NUCLEOTIDE SEQUENCE [LARGE SCALE GENOMIC DNA]</scope>
    <source>
        <strain evidence="8">IAEA</strain>
    </source>
</reference>
<evidence type="ECO:0000256" key="2">
    <source>
        <dbReference type="ARBA" id="ARBA00005645"/>
    </source>
</evidence>
<keyword evidence="4 6" id="KW-1133">Transmembrane helix</keyword>
<feature type="transmembrane region" description="Helical" evidence="6">
    <location>
        <begin position="153"/>
        <end position="170"/>
    </location>
</feature>
<dbReference type="Proteomes" id="UP000092460">
    <property type="component" value="Unassembled WGS sequence"/>
</dbReference>
<evidence type="ECO:0000256" key="5">
    <source>
        <dbReference type="ARBA" id="ARBA00023136"/>
    </source>
</evidence>
<protein>
    <submittedName>
        <fullName evidence="7">Uncharacterized protein</fullName>
    </submittedName>
</protein>
<dbReference type="EMBL" id="JXJN01024325">
    <property type="status" value="NOT_ANNOTATED_CDS"/>
    <property type="molecule type" value="Genomic_DNA"/>
</dbReference>
<sequence>MSFNVNRATSERTRTIPGIGILRYKSENSTPSLVNSYRAGCNFVSVTAGLSEVVYRFSTMIEIYLEGEFFDRENMRRYVLKLYWYGSYQYANVSPTRTPTHTLSQRYQTRTRILPVYIIRNYPLLHYTTPYLPFSPPTNTDVPRLTTYSIPKSFFTASLSTFMLLCMFYIRKSALECVFIFIISMLAMTTQESFINMCIYDLYWYDLFNIACAVPQPKIFYPFFVLIFYVLSMIPMMLAKRLSPGSETNPKTQFALFLTSGMVLSSFALPIVLA</sequence>
<evidence type="ECO:0000256" key="4">
    <source>
        <dbReference type="ARBA" id="ARBA00022989"/>
    </source>
</evidence>
<feature type="transmembrane region" description="Helical" evidence="6">
    <location>
        <begin position="177"/>
        <end position="199"/>
    </location>
</feature>
<dbReference type="Pfam" id="PF04133">
    <property type="entry name" value="Vps55"/>
    <property type="match status" value="1"/>
</dbReference>
<dbReference type="VEuPathDB" id="VectorBase:GPPI047041"/>
<evidence type="ECO:0000256" key="3">
    <source>
        <dbReference type="ARBA" id="ARBA00022692"/>
    </source>
</evidence>
<dbReference type="AlphaFoldDB" id="A0A1B0C234"/>
<evidence type="ECO:0000313" key="8">
    <source>
        <dbReference type="Proteomes" id="UP000092460"/>
    </source>
</evidence>
<comment type="similarity">
    <text evidence="2">Belongs to the OB-RGRP/VPS55 family.</text>
</comment>
<dbReference type="EMBL" id="JXJN01024324">
    <property type="status" value="NOT_ANNOTATED_CDS"/>
    <property type="molecule type" value="Genomic_DNA"/>
</dbReference>
<comment type="subcellular location">
    <subcellularLocation>
        <location evidence="1">Membrane</location>
        <topology evidence="1">Multi-pass membrane protein</topology>
    </subcellularLocation>
</comment>
<dbReference type="GO" id="GO:0016020">
    <property type="term" value="C:membrane"/>
    <property type="evidence" value="ECO:0007669"/>
    <property type="project" value="UniProtKB-SubCell"/>
</dbReference>
<dbReference type="InterPro" id="IPR007262">
    <property type="entry name" value="Vps55/LEPROT"/>
</dbReference>
<proteinExistence type="inferred from homology"/>
<dbReference type="PANTHER" id="PTHR12050:SF0">
    <property type="entry name" value="RH04491P"/>
    <property type="match status" value="1"/>
</dbReference>
<keyword evidence="5 6" id="KW-0472">Membrane</keyword>